<accession>A0A8B9QV39</accession>
<evidence type="ECO:0000256" key="7">
    <source>
        <dbReference type="SAM" id="Phobius"/>
    </source>
</evidence>
<feature type="region of interest" description="Disordered" evidence="6">
    <location>
        <begin position="465"/>
        <end position="521"/>
    </location>
</feature>
<organism evidence="9 10">
    <name type="scientific">Anas platyrhynchos</name>
    <name type="common">Mallard</name>
    <name type="synonym">Anas boschas</name>
    <dbReference type="NCBI Taxonomy" id="8839"/>
    <lineage>
        <taxon>Eukaryota</taxon>
        <taxon>Metazoa</taxon>
        <taxon>Chordata</taxon>
        <taxon>Craniata</taxon>
        <taxon>Vertebrata</taxon>
        <taxon>Euteleostomi</taxon>
        <taxon>Archelosauria</taxon>
        <taxon>Archosauria</taxon>
        <taxon>Dinosauria</taxon>
        <taxon>Saurischia</taxon>
        <taxon>Theropoda</taxon>
        <taxon>Coelurosauria</taxon>
        <taxon>Aves</taxon>
        <taxon>Neognathae</taxon>
        <taxon>Galloanserae</taxon>
        <taxon>Anseriformes</taxon>
        <taxon>Anatidae</taxon>
        <taxon>Anatinae</taxon>
        <taxon>Anas</taxon>
    </lineage>
</organism>
<comment type="similarity">
    <text evidence="2">Belongs to the nucleobase:cation symporter-2 (NCS2) (TC 2.A.40) family.</text>
</comment>
<dbReference type="InterPro" id="IPR006043">
    <property type="entry name" value="NCS2"/>
</dbReference>
<feature type="compositionally biased region" description="Acidic residues" evidence="6">
    <location>
        <begin position="465"/>
        <end position="477"/>
    </location>
</feature>
<dbReference type="GO" id="GO:0022857">
    <property type="term" value="F:transmembrane transporter activity"/>
    <property type="evidence" value="ECO:0007669"/>
    <property type="project" value="InterPro"/>
</dbReference>
<dbReference type="PANTHER" id="PTHR11119">
    <property type="entry name" value="XANTHINE-URACIL / VITAMIN C PERMEASE FAMILY MEMBER"/>
    <property type="match status" value="1"/>
</dbReference>
<keyword evidence="5 7" id="KW-0472">Membrane</keyword>
<proteinExistence type="inferred from homology"/>
<evidence type="ECO:0000313" key="10">
    <source>
        <dbReference type="Proteomes" id="UP000694400"/>
    </source>
</evidence>
<evidence type="ECO:0000256" key="5">
    <source>
        <dbReference type="ARBA" id="ARBA00023136"/>
    </source>
</evidence>
<sequence>FPTQHLAVQASLLCTFHLLLLPALPEGQPHSPAAGELLARSLFACGVSALLQTSLGSKSAPSWVSSFPPQVSGAVVVSGLIQVALGMSGVCGWAARRCGPMVLAPSLSIIGLSAYKDAASLCSASWGVALLLMLLTVTFSQHLGSCRLPFCAWPRAPGGSVEPPVPTLRTLSVRLPGALLLSLSAGSFLIPTFQPPWLQLPYSGGLEWPLLTPRALAVGIAMAVGCSVNSAGCYVLCGRLLRAPRPPRDACNRGLCAEGLGSLLAGLLGAAGGTASSVANTCAGGLTQDGSRLSVRVSALVCVALGTSPRLAALLTRIPLAVHGVGCSASPTQWPWARGSPTSSTPTFDSGRNIFIVGFAMFMALLVPRWLGAGSGTLGHRYRGRSPGRAKPQPPGDGSHTAQRGRAPMALLAGTPEERGLLQKTGAGDGERGKASSVYGLPAGLRRLLPSCKAFPCCFLCPEREEEEEKEEEDEEDGCRAAEEGTAAAGEGTRLLLKPGSGEAQDRQPGQEEMLAWHTGA</sequence>
<evidence type="ECO:0000256" key="6">
    <source>
        <dbReference type="SAM" id="MobiDB-lite"/>
    </source>
</evidence>
<evidence type="ECO:0000256" key="8">
    <source>
        <dbReference type="SAM" id="SignalP"/>
    </source>
</evidence>
<dbReference type="Pfam" id="PF00860">
    <property type="entry name" value="Xan_ur_permease"/>
    <property type="match status" value="1"/>
</dbReference>
<evidence type="ECO:0000256" key="2">
    <source>
        <dbReference type="ARBA" id="ARBA00008821"/>
    </source>
</evidence>
<protein>
    <submittedName>
        <fullName evidence="9">Solute carrier family 23 member 3</fullName>
    </submittedName>
</protein>
<feature type="chain" id="PRO_5034572954" evidence="8">
    <location>
        <begin position="28"/>
        <end position="521"/>
    </location>
</feature>
<evidence type="ECO:0000256" key="3">
    <source>
        <dbReference type="ARBA" id="ARBA00022692"/>
    </source>
</evidence>
<evidence type="ECO:0000256" key="1">
    <source>
        <dbReference type="ARBA" id="ARBA00004141"/>
    </source>
</evidence>
<feature type="transmembrane region" description="Helical" evidence="7">
    <location>
        <begin position="354"/>
        <end position="371"/>
    </location>
</feature>
<reference evidence="9" key="2">
    <citation type="submission" date="2025-08" db="UniProtKB">
        <authorList>
            <consortium name="Ensembl"/>
        </authorList>
    </citation>
    <scope>IDENTIFICATION</scope>
</reference>
<feature type="transmembrane region" description="Helical" evidence="7">
    <location>
        <begin position="214"/>
        <end position="237"/>
    </location>
</feature>
<keyword evidence="3 7" id="KW-0812">Transmembrane</keyword>
<comment type="subcellular location">
    <subcellularLocation>
        <location evidence="1">Membrane</location>
        <topology evidence="1">Multi-pass membrane protein</topology>
    </subcellularLocation>
</comment>
<feature type="compositionally biased region" description="Low complexity" evidence="6">
    <location>
        <begin position="484"/>
        <end position="493"/>
    </location>
</feature>
<feature type="region of interest" description="Disordered" evidence="6">
    <location>
        <begin position="381"/>
        <end position="435"/>
    </location>
</feature>
<evidence type="ECO:0000256" key="4">
    <source>
        <dbReference type="ARBA" id="ARBA00022989"/>
    </source>
</evidence>
<feature type="transmembrane region" description="Helical" evidence="7">
    <location>
        <begin position="75"/>
        <end position="95"/>
    </location>
</feature>
<keyword evidence="4 7" id="KW-1133">Transmembrane helix</keyword>
<dbReference type="GO" id="GO:0016020">
    <property type="term" value="C:membrane"/>
    <property type="evidence" value="ECO:0007669"/>
    <property type="project" value="UniProtKB-SubCell"/>
</dbReference>
<dbReference type="Proteomes" id="UP000694400">
    <property type="component" value="Chromosome 6"/>
</dbReference>
<dbReference type="AlphaFoldDB" id="A0A8B9QV39"/>
<reference evidence="9" key="3">
    <citation type="submission" date="2025-09" db="UniProtKB">
        <authorList>
            <consortium name="Ensembl"/>
        </authorList>
    </citation>
    <scope>IDENTIFICATION</scope>
</reference>
<dbReference type="Ensembl" id="ENSAPLT00020002847.1">
    <property type="protein sequence ID" value="ENSAPLP00020002654.1"/>
    <property type="gene ID" value="ENSAPLG00020001920.1"/>
</dbReference>
<evidence type="ECO:0000313" key="9">
    <source>
        <dbReference type="Ensembl" id="ENSAPLP00020002654.1"/>
    </source>
</evidence>
<keyword evidence="8" id="KW-0732">Signal</keyword>
<name>A0A8B9QV39_ANAPL</name>
<reference evidence="9" key="1">
    <citation type="submission" date="2019-08" db="EMBL/GenBank/DDBJ databases">
        <title>Three high-quality genomes provides insights into domestication of ducks.</title>
        <authorList>
            <person name="Hou Z.C."/>
            <person name="Zhu F."/>
            <person name="Yin Z.T."/>
            <person name="Zhang F."/>
        </authorList>
    </citation>
    <scope>NUCLEOTIDE SEQUENCE [LARGE SCALE GENOMIC DNA]</scope>
</reference>
<feature type="signal peptide" evidence="8">
    <location>
        <begin position="1"/>
        <end position="27"/>
    </location>
</feature>